<evidence type="ECO:0000313" key="6">
    <source>
        <dbReference type="EMBL" id="MDP9608861.1"/>
    </source>
</evidence>
<dbReference type="CDD" id="cd07377">
    <property type="entry name" value="WHTH_GntR"/>
    <property type="match status" value="1"/>
</dbReference>
<dbReference type="Proteomes" id="UP001234880">
    <property type="component" value="Unassembled WGS sequence"/>
</dbReference>
<dbReference type="InterPro" id="IPR036390">
    <property type="entry name" value="WH_DNA-bd_sf"/>
</dbReference>
<dbReference type="SUPFAM" id="SSF46785">
    <property type="entry name" value="Winged helix' DNA-binding domain"/>
    <property type="match status" value="1"/>
</dbReference>
<evidence type="ECO:0000313" key="7">
    <source>
        <dbReference type="Proteomes" id="UP001234880"/>
    </source>
</evidence>
<evidence type="ECO:0000256" key="4">
    <source>
        <dbReference type="SAM" id="MobiDB-lite"/>
    </source>
</evidence>
<dbReference type="InterPro" id="IPR050679">
    <property type="entry name" value="Bact_HTH_transcr_reg"/>
</dbReference>
<evidence type="ECO:0000259" key="5">
    <source>
        <dbReference type="PROSITE" id="PS50949"/>
    </source>
</evidence>
<comment type="caution">
    <text evidence="6">The sequence shown here is derived from an EMBL/GenBank/DDBJ whole genome shotgun (WGS) entry which is preliminary data.</text>
</comment>
<dbReference type="EMBL" id="JAURUE010000001">
    <property type="protein sequence ID" value="MDP9608861.1"/>
    <property type="molecule type" value="Genomic_DNA"/>
</dbReference>
<evidence type="ECO:0000256" key="3">
    <source>
        <dbReference type="ARBA" id="ARBA00023163"/>
    </source>
</evidence>
<dbReference type="InterPro" id="IPR036388">
    <property type="entry name" value="WH-like_DNA-bd_sf"/>
</dbReference>
<reference evidence="6 7" key="1">
    <citation type="submission" date="2023-07" db="EMBL/GenBank/DDBJ databases">
        <title>Sequencing the genomes of 1000 actinobacteria strains.</title>
        <authorList>
            <person name="Klenk H.-P."/>
        </authorList>
    </citation>
    <scope>NUCLEOTIDE SEQUENCE [LARGE SCALE GENOMIC DNA]</scope>
    <source>
        <strain evidence="6 7">DSM 41600</strain>
    </source>
</reference>
<evidence type="ECO:0000256" key="1">
    <source>
        <dbReference type="ARBA" id="ARBA00023015"/>
    </source>
</evidence>
<dbReference type="SMART" id="SM00345">
    <property type="entry name" value="HTH_GNTR"/>
    <property type="match status" value="1"/>
</dbReference>
<dbReference type="RefSeq" id="WP_307110192.1">
    <property type="nucleotide sequence ID" value="NZ_JAURUE010000001.1"/>
</dbReference>
<dbReference type="Gene3D" id="1.10.10.10">
    <property type="entry name" value="Winged helix-like DNA-binding domain superfamily/Winged helix DNA-binding domain"/>
    <property type="match status" value="1"/>
</dbReference>
<evidence type="ECO:0000256" key="2">
    <source>
        <dbReference type="ARBA" id="ARBA00023125"/>
    </source>
</evidence>
<keyword evidence="2" id="KW-0238">DNA-binding</keyword>
<dbReference type="PANTHER" id="PTHR44846:SF16">
    <property type="entry name" value="TRANSCRIPTIONAL REGULATOR PHNF-RELATED"/>
    <property type="match status" value="1"/>
</dbReference>
<protein>
    <submittedName>
        <fullName evidence="6">GntR family transcriptional regulator</fullName>
    </submittedName>
</protein>
<organism evidence="6 7">
    <name type="scientific">Streptomyces demainii</name>
    <dbReference type="NCBI Taxonomy" id="588122"/>
    <lineage>
        <taxon>Bacteria</taxon>
        <taxon>Bacillati</taxon>
        <taxon>Actinomycetota</taxon>
        <taxon>Actinomycetes</taxon>
        <taxon>Kitasatosporales</taxon>
        <taxon>Streptomycetaceae</taxon>
        <taxon>Streptomyces</taxon>
    </lineage>
</organism>
<dbReference type="Pfam" id="PF00392">
    <property type="entry name" value="GntR"/>
    <property type="match status" value="1"/>
</dbReference>
<feature type="domain" description="HTH gntR-type" evidence="5">
    <location>
        <begin position="1"/>
        <end position="67"/>
    </location>
</feature>
<gene>
    <name evidence="6" type="ORF">JOF35_001138</name>
</gene>
<proteinExistence type="predicted"/>
<dbReference type="PROSITE" id="PS50949">
    <property type="entry name" value="HTH_GNTR"/>
    <property type="match status" value="1"/>
</dbReference>
<accession>A0ABT9KKA4</accession>
<sequence>MNEQIATELRNEITTGKRKPGDKMPSVREIADRFSVSAGTASKALQLLSKWGVVHPDSTRGYFVSSQPETTDEQGPSPEFLALMEEIKAIRGDVSHLRDRLRQLEERIEAE</sequence>
<feature type="region of interest" description="Disordered" evidence="4">
    <location>
        <begin position="1"/>
        <end position="25"/>
    </location>
</feature>
<keyword evidence="7" id="KW-1185">Reference proteome</keyword>
<dbReference type="InterPro" id="IPR000524">
    <property type="entry name" value="Tscrpt_reg_HTH_GntR"/>
</dbReference>
<name>A0ABT9KKA4_9ACTN</name>
<keyword evidence="1" id="KW-0805">Transcription regulation</keyword>
<keyword evidence="3" id="KW-0804">Transcription</keyword>
<dbReference type="PANTHER" id="PTHR44846">
    <property type="entry name" value="MANNOSYL-D-GLYCERATE TRANSPORT/METABOLISM SYSTEM REPRESSOR MNGR-RELATED"/>
    <property type="match status" value="1"/>
</dbReference>